<dbReference type="AlphaFoldDB" id="A0A3A4BI93"/>
<dbReference type="SUPFAM" id="SSF53474">
    <property type="entry name" value="alpha/beta-Hydrolases"/>
    <property type="match status" value="1"/>
</dbReference>
<evidence type="ECO:0000313" key="3">
    <source>
        <dbReference type="EMBL" id="RJL34542.1"/>
    </source>
</evidence>
<feature type="domain" description="AB hydrolase-1" evidence="2">
    <location>
        <begin position="14"/>
        <end position="238"/>
    </location>
</feature>
<dbReference type="Proteomes" id="UP000265768">
    <property type="component" value="Unassembled WGS sequence"/>
</dbReference>
<organism evidence="3 4">
    <name type="scientific">Bailinhaonella thermotolerans</name>
    <dbReference type="NCBI Taxonomy" id="1070861"/>
    <lineage>
        <taxon>Bacteria</taxon>
        <taxon>Bacillati</taxon>
        <taxon>Actinomycetota</taxon>
        <taxon>Actinomycetes</taxon>
        <taxon>Streptosporangiales</taxon>
        <taxon>Streptosporangiaceae</taxon>
        <taxon>Bailinhaonella</taxon>
    </lineage>
</organism>
<protein>
    <submittedName>
        <fullName evidence="3">Alpha/beta fold hydrolase</fullName>
    </submittedName>
</protein>
<sequence length="253" mass="27830">MTLSHDVGGNGPAVLLLHSSACDRRMWDPQWDALVAAGYRVIRCDFRGFGETPPPDRPWDTAGDVAELLDELGVERAAVVASSYGGLVALRLAARRPETVASLALLCPLSPDHTPGESLHDFWRREEELIEAGDIDGAVELNVRTLLGPEADEATRDLVRRMQRHAFDVQLAAEEHPELETDDDLTRIEAPCLVVSGALDLADFREIAARLPARLRDARHVELPWAGHLPSLERPAELTPLLLAHLQKTHPTP</sequence>
<proteinExistence type="predicted"/>
<gene>
    <name evidence="3" type="ORF">D5H75_09050</name>
</gene>
<evidence type="ECO:0000313" key="4">
    <source>
        <dbReference type="Proteomes" id="UP000265768"/>
    </source>
</evidence>
<dbReference type="GO" id="GO:0016020">
    <property type="term" value="C:membrane"/>
    <property type="evidence" value="ECO:0007669"/>
    <property type="project" value="TreeGrafter"/>
</dbReference>
<dbReference type="PANTHER" id="PTHR43798:SF31">
    <property type="entry name" value="AB HYDROLASE SUPERFAMILY PROTEIN YCLE"/>
    <property type="match status" value="1"/>
</dbReference>
<dbReference type="OrthoDB" id="495620at2"/>
<evidence type="ECO:0000256" key="1">
    <source>
        <dbReference type="ARBA" id="ARBA00022801"/>
    </source>
</evidence>
<reference evidence="3 4" key="1">
    <citation type="submission" date="2018-09" db="EMBL/GenBank/DDBJ databases">
        <title>YIM 75507 draft genome.</title>
        <authorList>
            <person name="Tang S."/>
            <person name="Feng Y."/>
        </authorList>
    </citation>
    <scope>NUCLEOTIDE SEQUENCE [LARGE SCALE GENOMIC DNA]</scope>
    <source>
        <strain evidence="3 4">YIM 75507</strain>
    </source>
</reference>
<accession>A0A3A4BI93</accession>
<dbReference type="PRINTS" id="PR00111">
    <property type="entry name" value="ABHYDROLASE"/>
</dbReference>
<dbReference type="EMBL" id="QZEY01000002">
    <property type="protein sequence ID" value="RJL34542.1"/>
    <property type="molecule type" value="Genomic_DNA"/>
</dbReference>
<evidence type="ECO:0000259" key="2">
    <source>
        <dbReference type="Pfam" id="PF12697"/>
    </source>
</evidence>
<keyword evidence="1 3" id="KW-0378">Hydrolase</keyword>
<dbReference type="Gene3D" id="3.40.50.1820">
    <property type="entry name" value="alpha/beta hydrolase"/>
    <property type="match status" value="1"/>
</dbReference>
<dbReference type="GO" id="GO:0016787">
    <property type="term" value="F:hydrolase activity"/>
    <property type="evidence" value="ECO:0007669"/>
    <property type="project" value="UniProtKB-KW"/>
</dbReference>
<name>A0A3A4BI93_9ACTN</name>
<dbReference type="InterPro" id="IPR000073">
    <property type="entry name" value="AB_hydrolase_1"/>
</dbReference>
<dbReference type="RefSeq" id="WP_119925844.1">
    <property type="nucleotide sequence ID" value="NZ_QZEY01000002.1"/>
</dbReference>
<comment type="caution">
    <text evidence="3">The sequence shown here is derived from an EMBL/GenBank/DDBJ whole genome shotgun (WGS) entry which is preliminary data.</text>
</comment>
<dbReference type="PANTHER" id="PTHR43798">
    <property type="entry name" value="MONOACYLGLYCEROL LIPASE"/>
    <property type="match status" value="1"/>
</dbReference>
<dbReference type="Pfam" id="PF12697">
    <property type="entry name" value="Abhydrolase_6"/>
    <property type="match status" value="1"/>
</dbReference>
<keyword evidence="4" id="KW-1185">Reference proteome</keyword>
<dbReference type="InterPro" id="IPR050266">
    <property type="entry name" value="AB_hydrolase_sf"/>
</dbReference>
<dbReference type="InterPro" id="IPR029058">
    <property type="entry name" value="AB_hydrolase_fold"/>
</dbReference>